<comment type="caution">
    <text evidence="2">The sequence shown here is derived from an EMBL/GenBank/DDBJ whole genome shotgun (WGS) entry which is preliminary data.</text>
</comment>
<dbReference type="Pfam" id="PF12804">
    <property type="entry name" value="NTP_transf_3"/>
    <property type="match status" value="1"/>
</dbReference>
<reference evidence="2 3" key="1">
    <citation type="submission" date="2019-03" db="EMBL/GenBank/DDBJ databases">
        <title>Subsurface microbial communities from deep shales in Ohio and West Virginia, USA.</title>
        <authorList>
            <person name="Wrighton K."/>
        </authorList>
    </citation>
    <scope>NUCLEOTIDE SEQUENCE [LARGE SCALE GENOMIC DNA]</scope>
    <source>
        <strain evidence="2 3">MSL 6dP</strain>
    </source>
</reference>
<dbReference type="AlphaFoldDB" id="A0A4R8GY48"/>
<protein>
    <submittedName>
        <fullName evidence="2">MobA-like NTP transferase protein</fullName>
    </submittedName>
</protein>
<dbReference type="GO" id="GO:0016779">
    <property type="term" value="F:nucleotidyltransferase activity"/>
    <property type="evidence" value="ECO:0007669"/>
    <property type="project" value="UniProtKB-ARBA"/>
</dbReference>
<name>A0A4R8GY48_9FIRM</name>
<dbReference type="RefSeq" id="WP_134116834.1">
    <property type="nucleotide sequence ID" value="NZ_SOEG01000014.1"/>
</dbReference>
<dbReference type="STRING" id="926561.GCA_000379025_01088"/>
<dbReference type="SUPFAM" id="SSF53448">
    <property type="entry name" value="Nucleotide-diphospho-sugar transferases"/>
    <property type="match status" value="1"/>
</dbReference>
<evidence type="ECO:0000313" key="2">
    <source>
        <dbReference type="EMBL" id="TDX51271.1"/>
    </source>
</evidence>
<organism evidence="2 3">
    <name type="scientific">Orenia marismortui</name>
    <dbReference type="NCBI Taxonomy" id="46469"/>
    <lineage>
        <taxon>Bacteria</taxon>
        <taxon>Bacillati</taxon>
        <taxon>Bacillota</taxon>
        <taxon>Clostridia</taxon>
        <taxon>Halanaerobiales</taxon>
        <taxon>Halobacteroidaceae</taxon>
        <taxon>Orenia</taxon>
    </lineage>
</organism>
<dbReference type="Proteomes" id="UP000295832">
    <property type="component" value="Unassembled WGS sequence"/>
</dbReference>
<feature type="domain" description="MobA-like NTP transferase" evidence="1">
    <location>
        <begin position="26"/>
        <end position="133"/>
    </location>
</feature>
<keyword evidence="3" id="KW-1185">Reference proteome</keyword>
<accession>A0A4R8GY48</accession>
<gene>
    <name evidence="2" type="ORF">C7959_11419</name>
</gene>
<sequence>MGIDAIVLAGAKNNGDLSKISKEKYEALIEINGKKMIKYLLDTLDDTDLIDNIIVVGPEEMSKEKIDKFIPCQNSLLGNIKLGLQTAKSPYSLIFTADIPLITVEAIHQFLAKCDGDKAAFYYPVIRKEFMEISFPNSKRTYCTLEEGVFTGGNIFLVNNEVLLRQEDILSKILNWRKKPWKLAYLLGFKFIIKLLSGNLSINLIEEEIYKLTGYTGKAIILDYPEVGFDIDKPEHFNLIEELYLSSDIKSN</sequence>
<dbReference type="InterPro" id="IPR025877">
    <property type="entry name" value="MobA-like_NTP_Trfase"/>
</dbReference>
<proteinExistence type="predicted"/>
<dbReference type="EMBL" id="SOEG01000014">
    <property type="protein sequence ID" value="TDX51271.1"/>
    <property type="molecule type" value="Genomic_DNA"/>
</dbReference>
<keyword evidence="2" id="KW-0808">Transferase</keyword>
<evidence type="ECO:0000313" key="3">
    <source>
        <dbReference type="Proteomes" id="UP000295832"/>
    </source>
</evidence>
<dbReference type="Gene3D" id="3.90.550.10">
    <property type="entry name" value="Spore Coat Polysaccharide Biosynthesis Protein SpsA, Chain A"/>
    <property type="match status" value="1"/>
</dbReference>
<evidence type="ECO:0000259" key="1">
    <source>
        <dbReference type="Pfam" id="PF12804"/>
    </source>
</evidence>
<dbReference type="InterPro" id="IPR029044">
    <property type="entry name" value="Nucleotide-diphossugar_trans"/>
</dbReference>